<evidence type="ECO:0000313" key="2">
    <source>
        <dbReference type="Proteomes" id="UP000183832"/>
    </source>
</evidence>
<accession>A0A1J1J511</accession>
<reference evidence="1 2" key="1">
    <citation type="submission" date="2015-04" db="EMBL/GenBank/DDBJ databases">
        <authorList>
            <person name="Syromyatnikov M.Y."/>
            <person name="Popov V.N."/>
        </authorList>
    </citation>
    <scope>NUCLEOTIDE SEQUENCE [LARGE SCALE GENOMIC DNA]</scope>
</reference>
<evidence type="ECO:0000313" key="1">
    <source>
        <dbReference type="EMBL" id="CRL07493.1"/>
    </source>
</evidence>
<proteinExistence type="predicted"/>
<dbReference type="Proteomes" id="UP000183832">
    <property type="component" value="Unassembled WGS sequence"/>
</dbReference>
<dbReference type="EMBL" id="CVRI01000072">
    <property type="protein sequence ID" value="CRL07493.1"/>
    <property type="molecule type" value="Genomic_DNA"/>
</dbReference>
<dbReference type="AlphaFoldDB" id="A0A1J1J511"/>
<gene>
    <name evidence="1" type="ORF">CLUMA_CG020460</name>
</gene>
<protein>
    <submittedName>
        <fullName evidence="1">CLUMA_CG020460, isoform A</fullName>
    </submittedName>
</protein>
<name>A0A1J1J511_9DIPT</name>
<sequence length="78" mass="9497">MSNEIKINLSFNLPPFSRVQSQQLLLNLSCPNIRKWMKSLWSELRFFDRHMLFNAFWGLQLQNSVKQTFLDNYRNLCW</sequence>
<keyword evidence="2" id="KW-1185">Reference proteome</keyword>
<organism evidence="1 2">
    <name type="scientific">Clunio marinus</name>
    <dbReference type="NCBI Taxonomy" id="568069"/>
    <lineage>
        <taxon>Eukaryota</taxon>
        <taxon>Metazoa</taxon>
        <taxon>Ecdysozoa</taxon>
        <taxon>Arthropoda</taxon>
        <taxon>Hexapoda</taxon>
        <taxon>Insecta</taxon>
        <taxon>Pterygota</taxon>
        <taxon>Neoptera</taxon>
        <taxon>Endopterygota</taxon>
        <taxon>Diptera</taxon>
        <taxon>Nematocera</taxon>
        <taxon>Chironomoidea</taxon>
        <taxon>Chironomidae</taxon>
        <taxon>Clunio</taxon>
    </lineage>
</organism>